<evidence type="ECO:0000313" key="5">
    <source>
        <dbReference type="EMBL" id="GMH68738.1"/>
    </source>
</evidence>
<evidence type="ECO:0000256" key="1">
    <source>
        <dbReference type="ARBA" id="ARBA00004245"/>
    </source>
</evidence>
<gene>
    <name evidence="5" type="ORF">TL16_g05000</name>
</gene>
<comment type="caution">
    <text evidence="5">The sequence shown here is derived from an EMBL/GenBank/DDBJ whole genome shotgun (WGS) entry which is preliminary data.</text>
</comment>
<evidence type="ECO:0008006" key="7">
    <source>
        <dbReference type="Google" id="ProtNLM"/>
    </source>
</evidence>
<dbReference type="InterPro" id="IPR006594">
    <property type="entry name" value="LisH"/>
</dbReference>
<evidence type="ECO:0000256" key="2">
    <source>
        <dbReference type="ARBA" id="ARBA00022490"/>
    </source>
</evidence>
<feature type="compositionally biased region" description="Polar residues" evidence="4">
    <location>
        <begin position="164"/>
        <end position="184"/>
    </location>
</feature>
<dbReference type="PANTHER" id="PTHR15431">
    <property type="entry name" value="FGFR1 ONCOGENE PARTNER/LISH DOMAIN-CONTAINING PROTEIN"/>
    <property type="match status" value="1"/>
</dbReference>
<feature type="compositionally biased region" description="Low complexity" evidence="4">
    <location>
        <begin position="154"/>
        <end position="163"/>
    </location>
</feature>
<accession>A0A9W7AGG8</accession>
<comment type="subcellular location">
    <subcellularLocation>
        <location evidence="1">Cytoplasm</location>
        <location evidence="1">Cytoskeleton</location>
    </subcellularLocation>
</comment>
<feature type="compositionally biased region" description="Acidic residues" evidence="4">
    <location>
        <begin position="343"/>
        <end position="353"/>
    </location>
</feature>
<keyword evidence="3" id="KW-0206">Cytoskeleton</keyword>
<dbReference type="PROSITE" id="PS50896">
    <property type="entry name" value="LISH"/>
    <property type="match status" value="1"/>
</dbReference>
<reference evidence="6" key="1">
    <citation type="journal article" date="2023" name="Commun. Biol.">
        <title>Genome analysis of Parmales, the sister group of diatoms, reveals the evolutionary specialization of diatoms from phago-mixotrophs to photoautotrophs.</title>
        <authorList>
            <person name="Ban H."/>
            <person name="Sato S."/>
            <person name="Yoshikawa S."/>
            <person name="Yamada K."/>
            <person name="Nakamura Y."/>
            <person name="Ichinomiya M."/>
            <person name="Sato N."/>
            <person name="Blanc-Mathieu R."/>
            <person name="Endo H."/>
            <person name="Kuwata A."/>
            <person name="Ogata H."/>
        </authorList>
    </citation>
    <scope>NUCLEOTIDE SEQUENCE [LARGE SCALE GENOMIC DNA]</scope>
</reference>
<feature type="compositionally biased region" description="Acidic residues" evidence="4">
    <location>
        <begin position="360"/>
        <end position="370"/>
    </location>
</feature>
<dbReference type="EMBL" id="BLQM01000142">
    <property type="protein sequence ID" value="GMH68738.1"/>
    <property type="molecule type" value="Genomic_DNA"/>
</dbReference>
<feature type="region of interest" description="Disordered" evidence="4">
    <location>
        <begin position="247"/>
        <end position="409"/>
    </location>
</feature>
<dbReference type="PANTHER" id="PTHR15431:SF9">
    <property type="entry name" value="CENTROSOMAL PROTEIN 43"/>
    <property type="match status" value="1"/>
</dbReference>
<proteinExistence type="predicted"/>
<evidence type="ECO:0000256" key="4">
    <source>
        <dbReference type="SAM" id="MobiDB-lite"/>
    </source>
</evidence>
<feature type="compositionally biased region" description="Low complexity" evidence="4">
    <location>
        <begin position="277"/>
        <end position="293"/>
    </location>
</feature>
<organism evidence="5 6">
    <name type="scientific">Triparma laevis f. inornata</name>
    <dbReference type="NCBI Taxonomy" id="1714386"/>
    <lineage>
        <taxon>Eukaryota</taxon>
        <taxon>Sar</taxon>
        <taxon>Stramenopiles</taxon>
        <taxon>Ochrophyta</taxon>
        <taxon>Bolidophyceae</taxon>
        <taxon>Parmales</taxon>
        <taxon>Triparmaceae</taxon>
        <taxon>Triparma</taxon>
    </lineage>
</organism>
<evidence type="ECO:0000313" key="6">
    <source>
        <dbReference type="Proteomes" id="UP001162640"/>
    </source>
</evidence>
<dbReference type="AlphaFoldDB" id="A0A9W7AGG8"/>
<evidence type="ECO:0000256" key="3">
    <source>
        <dbReference type="ARBA" id="ARBA00023212"/>
    </source>
</evidence>
<dbReference type="Proteomes" id="UP001162640">
    <property type="component" value="Unassembled WGS sequence"/>
</dbReference>
<keyword evidence="2" id="KW-0963">Cytoplasm</keyword>
<name>A0A9W7AGG8_9STRA</name>
<feature type="region of interest" description="Disordered" evidence="4">
    <location>
        <begin position="125"/>
        <end position="200"/>
    </location>
</feature>
<sequence>MSSIIEEDSQLRKSVYTALESKGVLNSVRAKLRSEVFQAIQEADGKVISPFDRSVSNLNALSLVFDFLNTYNFPNAASVLSAECGIAPNDNSLNLESVSKAIGYDVTAGPGSALNTVISGATMPVMSPRKSGSEKGFSGVGGPPSGLPPPPPESSSSGVGAVPISTTTNTGKQRSRSKSPTPNDSPVKAASPPVTKVNRNVRLDISDDSVDDIVMSVKASSSSKLESLGENTKLAPLEAIVAAGGVGGKPKLASLSPGKSSADPFSKAVLPSPTPSPSESLESSLELTSNSLSMSFGNVKDVLPSKSSPTKDSSLDKSGGGKSVGSGSPAPSPAKSKDKAEESYEDDYEDDYESGGSFDSVDDSVEEIDNTIDVSQTSGNNKSTSLEFSASNTSTSKGVDLEESVEKDK</sequence>
<protein>
    <recommendedName>
        <fullName evidence="7">LisH domain-containing protein</fullName>
    </recommendedName>
</protein>
<dbReference type="GO" id="GO:0015630">
    <property type="term" value="C:microtubule cytoskeleton"/>
    <property type="evidence" value="ECO:0007669"/>
    <property type="project" value="UniProtKB-ARBA"/>
</dbReference>
<feature type="compositionally biased region" description="Polar residues" evidence="4">
    <location>
        <begin position="372"/>
        <end position="397"/>
    </location>
</feature>